<dbReference type="InterPro" id="IPR003439">
    <property type="entry name" value="ABC_transporter-like_ATP-bd"/>
</dbReference>
<keyword evidence="3" id="KW-0067">ATP-binding</keyword>
<dbReference type="SUPFAM" id="SSF52540">
    <property type="entry name" value="P-loop containing nucleoside triphosphate hydrolases"/>
    <property type="match status" value="1"/>
</dbReference>
<keyword evidence="1" id="KW-0813">Transport</keyword>
<gene>
    <name evidence="5" type="ORF">GCM10011401_17440</name>
</gene>
<protein>
    <submittedName>
        <fullName evidence="5">ABC transporter ATPase</fullName>
    </submittedName>
</protein>
<name>A0A917ASH0_9MICC</name>
<dbReference type="FunFam" id="3.40.50.300:FF:000134">
    <property type="entry name" value="Iron-enterobactin ABC transporter ATP-binding protein"/>
    <property type="match status" value="1"/>
</dbReference>
<dbReference type="GO" id="GO:0005524">
    <property type="term" value="F:ATP binding"/>
    <property type="evidence" value="ECO:0007669"/>
    <property type="project" value="UniProtKB-KW"/>
</dbReference>
<evidence type="ECO:0000313" key="6">
    <source>
        <dbReference type="Proteomes" id="UP000633136"/>
    </source>
</evidence>
<comment type="caution">
    <text evidence="5">The sequence shown here is derived from an EMBL/GenBank/DDBJ whole genome shotgun (WGS) entry which is preliminary data.</text>
</comment>
<sequence>MAEAPLLHAEAVSRSFGQNPVLQEASLSAAPGEVVGLIGPNGSGKTTLLRTLCGALSPDAGRVTFDGEEIGRIGARKLAQRVAVVVQEPPSELMLSVGDIVLLGRTPHLGMFDRRGAEDERLAAQALERVGLLEKASREFSGLSGGEKQRVLIARALAQQADCLLLDEPTNHLDISYQHQVLHLVRELSITAVVVLHDLNLAARYCDSVVLLSQGRVHASGTPDEVLTEEMIEPVYDVSIQRVTAEDDTTQLLFRRVAEAERER</sequence>
<keyword evidence="2" id="KW-0547">Nucleotide-binding</keyword>
<evidence type="ECO:0000259" key="4">
    <source>
        <dbReference type="PROSITE" id="PS50893"/>
    </source>
</evidence>
<organism evidence="5 6">
    <name type="scientific">Nesterenkonia cremea</name>
    <dbReference type="NCBI Taxonomy" id="1882340"/>
    <lineage>
        <taxon>Bacteria</taxon>
        <taxon>Bacillati</taxon>
        <taxon>Actinomycetota</taxon>
        <taxon>Actinomycetes</taxon>
        <taxon>Micrococcales</taxon>
        <taxon>Micrococcaceae</taxon>
        <taxon>Nesterenkonia</taxon>
    </lineage>
</organism>
<reference evidence="5" key="2">
    <citation type="submission" date="2020-09" db="EMBL/GenBank/DDBJ databases">
        <authorList>
            <person name="Sun Q."/>
            <person name="Zhou Y."/>
        </authorList>
    </citation>
    <scope>NUCLEOTIDE SEQUENCE</scope>
    <source>
        <strain evidence="5">CGMCC 1.15388</strain>
    </source>
</reference>
<dbReference type="SMART" id="SM00382">
    <property type="entry name" value="AAA"/>
    <property type="match status" value="1"/>
</dbReference>
<dbReference type="PANTHER" id="PTHR42794:SF2">
    <property type="entry name" value="ABC TRANSPORTER ATP-BINDING PROTEIN"/>
    <property type="match status" value="1"/>
</dbReference>
<keyword evidence="6" id="KW-1185">Reference proteome</keyword>
<dbReference type="EMBL" id="BMIS01000007">
    <property type="protein sequence ID" value="GGE70733.1"/>
    <property type="molecule type" value="Genomic_DNA"/>
</dbReference>
<dbReference type="PANTHER" id="PTHR42794">
    <property type="entry name" value="HEMIN IMPORT ATP-BINDING PROTEIN HMUV"/>
    <property type="match status" value="1"/>
</dbReference>
<reference evidence="5" key="1">
    <citation type="journal article" date="2014" name="Int. J. Syst. Evol. Microbiol.">
        <title>Complete genome sequence of Corynebacterium casei LMG S-19264T (=DSM 44701T), isolated from a smear-ripened cheese.</title>
        <authorList>
            <consortium name="US DOE Joint Genome Institute (JGI-PGF)"/>
            <person name="Walter F."/>
            <person name="Albersmeier A."/>
            <person name="Kalinowski J."/>
            <person name="Ruckert C."/>
        </authorList>
    </citation>
    <scope>NUCLEOTIDE SEQUENCE</scope>
    <source>
        <strain evidence="5">CGMCC 1.15388</strain>
    </source>
</reference>
<dbReference type="Pfam" id="PF00005">
    <property type="entry name" value="ABC_tran"/>
    <property type="match status" value="1"/>
</dbReference>
<evidence type="ECO:0000256" key="1">
    <source>
        <dbReference type="ARBA" id="ARBA00022448"/>
    </source>
</evidence>
<dbReference type="RefSeq" id="WP_188684773.1">
    <property type="nucleotide sequence ID" value="NZ_BMIS01000007.1"/>
</dbReference>
<dbReference type="GO" id="GO:0016887">
    <property type="term" value="F:ATP hydrolysis activity"/>
    <property type="evidence" value="ECO:0007669"/>
    <property type="project" value="InterPro"/>
</dbReference>
<dbReference type="InterPro" id="IPR027417">
    <property type="entry name" value="P-loop_NTPase"/>
</dbReference>
<dbReference type="CDD" id="cd03214">
    <property type="entry name" value="ABC_Iron-Siderophores_B12_Hemin"/>
    <property type="match status" value="1"/>
</dbReference>
<proteinExistence type="predicted"/>
<dbReference type="Proteomes" id="UP000633136">
    <property type="component" value="Unassembled WGS sequence"/>
</dbReference>
<evidence type="ECO:0000313" key="5">
    <source>
        <dbReference type="EMBL" id="GGE70733.1"/>
    </source>
</evidence>
<dbReference type="InterPro" id="IPR003593">
    <property type="entry name" value="AAA+_ATPase"/>
</dbReference>
<dbReference type="PROSITE" id="PS00211">
    <property type="entry name" value="ABC_TRANSPORTER_1"/>
    <property type="match status" value="1"/>
</dbReference>
<evidence type="ECO:0000256" key="3">
    <source>
        <dbReference type="ARBA" id="ARBA00022840"/>
    </source>
</evidence>
<dbReference type="PROSITE" id="PS50893">
    <property type="entry name" value="ABC_TRANSPORTER_2"/>
    <property type="match status" value="1"/>
</dbReference>
<accession>A0A917ASH0</accession>
<dbReference type="InterPro" id="IPR017871">
    <property type="entry name" value="ABC_transporter-like_CS"/>
</dbReference>
<dbReference type="Gene3D" id="3.40.50.300">
    <property type="entry name" value="P-loop containing nucleotide triphosphate hydrolases"/>
    <property type="match status" value="1"/>
</dbReference>
<evidence type="ECO:0000256" key="2">
    <source>
        <dbReference type="ARBA" id="ARBA00022741"/>
    </source>
</evidence>
<feature type="domain" description="ABC transporter" evidence="4">
    <location>
        <begin position="7"/>
        <end position="239"/>
    </location>
</feature>
<dbReference type="AlphaFoldDB" id="A0A917ASH0"/>